<keyword evidence="1" id="KW-0812">Transmembrane</keyword>
<protein>
    <submittedName>
        <fullName evidence="3 4">G-protein coupled receptor daf-37-like</fullName>
    </submittedName>
</protein>
<dbReference type="RefSeq" id="XP_022339728.1">
    <property type="nucleotide sequence ID" value="XM_022484020.1"/>
</dbReference>
<proteinExistence type="predicted"/>
<evidence type="ECO:0000313" key="2">
    <source>
        <dbReference type="Proteomes" id="UP000694844"/>
    </source>
</evidence>
<dbReference type="OrthoDB" id="10011262at2759"/>
<reference evidence="3 4" key="1">
    <citation type="submission" date="2025-04" db="UniProtKB">
        <authorList>
            <consortium name="RefSeq"/>
        </authorList>
    </citation>
    <scope>IDENTIFICATION</scope>
    <source>
        <tissue evidence="3 4">Whole sample</tissue>
    </source>
</reference>
<dbReference type="Gene3D" id="1.20.1070.10">
    <property type="entry name" value="Rhodopsin 7-helix transmembrane proteins"/>
    <property type="match status" value="1"/>
</dbReference>
<evidence type="ECO:0000256" key="1">
    <source>
        <dbReference type="SAM" id="Phobius"/>
    </source>
</evidence>
<dbReference type="PANTHER" id="PTHR46641:SF2">
    <property type="entry name" value="FMRFAMIDE RECEPTOR"/>
    <property type="match status" value="1"/>
</dbReference>
<gene>
    <name evidence="3 4" type="primary">LOC111134712</name>
</gene>
<feature type="transmembrane region" description="Helical" evidence="1">
    <location>
        <begin position="42"/>
        <end position="67"/>
    </location>
</feature>
<dbReference type="GeneID" id="111134712"/>
<keyword evidence="1" id="KW-0472">Membrane</keyword>
<dbReference type="SUPFAM" id="SSF81321">
    <property type="entry name" value="Family A G protein-coupled receptor-like"/>
    <property type="match status" value="1"/>
</dbReference>
<evidence type="ECO:0000313" key="4">
    <source>
        <dbReference type="RefSeq" id="XP_022339729.1"/>
    </source>
</evidence>
<keyword evidence="1" id="KW-1133">Transmembrane helix</keyword>
<feature type="transmembrane region" description="Helical" evidence="1">
    <location>
        <begin position="79"/>
        <end position="103"/>
    </location>
</feature>
<organism evidence="2 3">
    <name type="scientific">Crassostrea virginica</name>
    <name type="common">Eastern oyster</name>
    <dbReference type="NCBI Taxonomy" id="6565"/>
    <lineage>
        <taxon>Eukaryota</taxon>
        <taxon>Metazoa</taxon>
        <taxon>Spiralia</taxon>
        <taxon>Lophotrochozoa</taxon>
        <taxon>Mollusca</taxon>
        <taxon>Bivalvia</taxon>
        <taxon>Autobranchia</taxon>
        <taxon>Pteriomorphia</taxon>
        <taxon>Ostreida</taxon>
        <taxon>Ostreoidea</taxon>
        <taxon>Ostreidae</taxon>
        <taxon>Crassostrea</taxon>
    </lineage>
</organism>
<sequence length="143" mass="16018">MEAPFQPLLTLNLTPPNITNATSGAGPNPCYEFYDRAITFQFYSWGVVGNIIAAYGIIGNILAILVLRHRLMRSSTSYYLISLAVYDTGVLLAMILLLALPTIYLEKKVLMDYYFASMYMNQYLYPLALVAQTGTSTRPWVSP</sequence>
<dbReference type="AlphaFoldDB" id="A0A8B8EJR5"/>
<dbReference type="InterPro" id="IPR052954">
    <property type="entry name" value="GPCR-Ligand_Int"/>
</dbReference>
<evidence type="ECO:0000313" key="3">
    <source>
        <dbReference type="RefSeq" id="XP_022339728.1"/>
    </source>
</evidence>
<dbReference type="Proteomes" id="UP000694844">
    <property type="component" value="Chromosome 5"/>
</dbReference>
<name>A0A8B8EJR5_CRAVI</name>
<dbReference type="RefSeq" id="XP_022339729.1">
    <property type="nucleotide sequence ID" value="XM_022484021.1"/>
</dbReference>
<dbReference type="KEGG" id="cvn:111134712"/>
<accession>A0A8B8EJR5</accession>
<keyword evidence="2" id="KW-1185">Reference proteome</keyword>
<dbReference type="PANTHER" id="PTHR46641">
    <property type="entry name" value="FMRFAMIDE RECEPTOR-RELATED"/>
    <property type="match status" value="1"/>
</dbReference>